<accession>A0AAD4LPT8</accession>
<reference evidence="1" key="1">
    <citation type="submission" date="2022-01" db="EMBL/GenBank/DDBJ databases">
        <title>Comparative genomics reveals a dynamic genome evolution in the ectomycorrhizal milk-cap (Lactarius) mushrooms.</title>
        <authorList>
            <consortium name="DOE Joint Genome Institute"/>
            <person name="Lebreton A."/>
            <person name="Tang N."/>
            <person name="Kuo A."/>
            <person name="LaButti K."/>
            <person name="Drula E."/>
            <person name="Barry K."/>
            <person name="Clum A."/>
            <person name="Lipzen A."/>
            <person name="Mousain D."/>
            <person name="Ng V."/>
            <person name="Wang R."/>
            <person name="Wang X."/>
            <person name="Dai Y."/>
            <person name="Henrissat B."/>
            <person name="Grigoriev I.V."/>
            <person name="Guerin-Laguette A."/>
            <person name="Yu F."/>
            <person name="Martin F.M."/>
        </authorList>
    </citation>
    <scope>NUCLEOTIDE SEQUENCE</scope>
    <source>
        <strain evidence="1">QP</strain>
    </source>
</reference>
<keyword evidence="2" id="KW-1185">Reference proteome</keyword>
<evidence type="ECO:0000313" key="2">
    <source>
        <dbReference type="Proteomes" id="UP001201163"/>
    </source>
</evidence>
<organism evidence="1 2">
    <name type="scientific">Lactarius akahatsu</name>
    <dbReference type="NCBI Taxonomy" id="416441"/>
    <lineage>
        <taxon>Eukaryota</taxon>
        <taxon>Fungi</taxon>
        <taxon>Dikarya</taxon>
        <taxon>Basidiomycota</taxon>
        <taxon>Agaricomycotina</taxon>
        <taxon>Agaricomycetes</taxon>
        <taxon>Russulales</taxon>
        <taxon>Russulaceae</taxon>
        <taxon>Lactarius</taxon>
    </lineage>
</organism>
<dbReference type="AlphaFoldDB" id="A0AAD4LPT8"/>
<protein>
    <submittedName>
        <fullName evidence="1">Uncharacterized protein</fullName>
    </submittedName>
</protein>
<evidence type="ECO:0000313" key="1">
    <source>
        <dbReference type="EMBL" id="KAH8999529.1"/>
    </source>
</evidence>
<gene>
    <name evidence="1" type="ORF">EDB92DRAFT_1834655</name>
</gene>
<dbReference type="Proteomes" id="UP001201163">
    <property type="component" value="Unassembled WGS sequence"/>
</dbReference>
<comment type="caution">
    <text evidence="1">The sequence shown here is derived from an EMBL/GenBank/DDBJ whole genome shotgun (WGS) entry which is preliminary data.</text>
</comment>
<dbReference type="EMBL" id="JAKELL010000004">
    <property type="protein sequence ID" value="KAH8999529.1"/>
    <property type="molecule type" value="Genomic_DNA"/>
</dbReference>
<proteinExistence type="predicted"/>
<name>A0AAD4LPT8_9AGAM</name>
<sequence>MTEVPLKGSPNTYIIKATHRTHPILCEANDGLSASLHLPLPNPVYLVICIACCRVANLSGAGEYIDKLLEDTCVQSEDGLSTHSILSFVLQQEVLAKK</sequence>